<sequence length="72" mass="7879">MTATVPPVPPEGPVPDPAGRVELPPGVTHTDTRFANDDLLPVPLARRRWTTYSFTVLRVGTIAFRSTLSLRP</sequence>
<feature type="compositionally biased region" description="Pro residues" evidence="1">
    <location>
        <begin position="1"/>
        <end position="16"/>
    </location>
</feature>
<feature type="region of interest" description="Disordered" evidence="1">
    <location>
        <begin position="1"/>
        <end position="34"/>
    </location>
</feature>
<dbReference type="eggNOG" id="ENOG5030UJ6">
    <property type="taxonomic scope" value="Bacteria"/>
</dbReference>
<protein>
    <submittedName>
        <fullName evidence="2">Predicted protein</fullName>
    </submittedName>
</protein>
<dbReference type="Proteomes" id="UP000003824">
    <property type="component" value="Unassembled WGS sequence"/>
</dbReference>
<accession>D6A7K0</accession>
<dbReference type="EMBL" id="DS999641">
    <property type="protein sequence ID" value="EFE66113.2"/>
    <property type="molecule type" value="Genomic_DNA"/>
</dbReference>
<name>D6A7K0_STRV1</name>
<dbReference type="AlphaFoldDB" id="D6A7K0"/>
<reference evidence="3" key="1">
    <citation type="submission" date="2008-12" db="EMBL/GenBank/DDBJ databases">
        <title>Annotation of Streptomyces ghanaensis ATCC 14672.</title>
        <authorList>
            <consortium name="The Broad Institute Genome Sequencing Platform"/>
            <consortium name="Broad Institute Microbial Sequencing Center"/>
            <person name="Fischbach M."/>
            <person name="Ward D."/>
            <person name="Young S."/>
            <person name="Kodira C.D."/>
            <person name="Zeng Q."/>
            <person name="Koehrsen M."/>
            <person name="Godfrey P."/>
            <person name="Alvarado L."/>
            <person name="Berlin A.M."/>
            <person name="Borenstein D."/>
            <person name="Chen Z."/>
            <person name="Engels R."/>
            <person name="Freedman E."/>
            <person name="Gellesch M."/>
            <person name="Goldberg J."/>
            <person name="Griggs A."/>
            <person name="Gujja S."/>
            <person name="Heiman D.I."/>
            <person name="Hepburn T.A."/>
            <person name="Howarth C."/>
            <person name="Jen D."/>
            <person name="Larson L."/>
            <person name="Lewis B."/>
            <person name="Mehta T."/>
            <person name="Park D."/>
            <person name="Pearson M."/>
            <person name="Roberts A."/>
            <person name="Saif S."/>
            <person name="Shea T.D."/>
            <person name="Shenoy N."/>
            <person name="Sisk P."/>
            <person name="Stolte C."/>
            <person name="Sykes S.N."/>
            <person name="Walk T."/>
            <person name="White J."/>
            <person name="Yandava C."/>
            <person name="Straight P."/>
            <person name="Clardy J."/>
            <person name="Hung D."/>
            <person name="Kolter R."/>
            <person name="Mekalanos J."/>
            <person name="Walker S."/>
            <person name="Walsh C.T."/>
            <person name="Wieland B.L.C."/>
            <person name="Ilzarbe M."/>
            <person name="Galagan J."/>
            <person name="Nusbaum C."/>
            <person name="Birren B."/>
        </authorList>
    </citation>
    <scope>NUCLEOTIDE SEQUENCE [LARGE SCALE GENOMIC DNA]</scope>
    <source>
        <strain evidence="3">ATCC 14672 / DSM 40746 / JCM 4963 / KCTC 9882 / NRRL B-12104 / FH 1290</strain>
    </source>
</reference>
<proteinExistence type="predicted"/>
<evidence type="ECO:0000256" key="1">
    <source>
        <dbReference type="SAM" id="MobiDB-lite"/>
    </source>
</evidence>
<gene>
    <name evidence="2" type="ORF">SSFG_01366</name>
</gene>
<evidence type="ECO:0000313" key="3">
    <source>
        <dbReference type="Proteomes" id="UP000003824"/>
    </source>
</evidence>
<evidence type="ECO:0000313" key="2">
    <source>
        <dbReference type="EMBL" id="EFE66113.2"/>
    </source>
</evidence>
<dbReference type="RefSeq" id="WP_004981270.1">
    <property type="nucleotide sequence ID" value="NZ_DS999641.1"/>
</dbReference>
<organism evidence="2 3">
    <name type="scientific">Streptomyces viridosporus (strain ATCC 14672 / DSM 40746 / JCM 4963 / KCTC 9882 / NRRL B-12104 / FH 1290)</name>
    <name type="common">Streptomyces ghanaensis</name>
    <dbReference type="NCBI Taxonomy" id="566461"/>
    <lineage>
        <taxon>Bacteria</taxon>
        <taxon>Bacillati</taxon>
        <taxon>Actinomycetota</taxon>
        <taxon>Actinomycetes</taxon>
        <taxon>Kitasatosporales</taxon>
        <taxon>Streptomycetaceae</taxon>
        <taxon>Streptomyces</taxon>
    </lineage>
</organism>